<dbReference type="Proteomes" id="UP000623215">
    <property type="component" value="Unassembled WGS sequence"/>
</dbReference>
<keyword evidence="5 6" id="KW-0472">Membrane</keyword>
<keyword evidence="4 6" id="KW-1133">Transmembrane helix</keyword>
<protein>
    <submittedName>
        <fullName evidence="7">Cobalt ECF transporter T component CbiQ</fullName>
    </submittedName>
</protein>
<feature type="transmembrane region" description="Helical" evidence="6">
    <location>
        <begin position="25"/>
        <end position="58"/>
    </location>
</feature>
<dbReference type="PANTHER" id="PTHR43723:SF1">
    <property type="entry name" value="COBALT TRANSPORT PROTEIN CBIQ"/>
    <property type="match status" value="1"/>
</dbReference>
<sequence length="262" mass="29750">MQVNTIDHIAHNNRLRHINPKLKVLFALSMLLIILFSKSIVVPLTVALIMIILTVFVARVPLRIYLPLLSFPIGFGILTVILMGIIYTGGKKLLSIDILNFNISIYSYGVNLGLLVFSRMLGGVTSTLFLALTTPMTELFYILREWRIPSALLDIAMMMYRYIFILLDEMIRITNAQHTRLGYKDLKTTYKSLGTLAAILFIRAWERGERSFITMSCRGYNGDLKLLNKIESPGVKYILLIVVVDIILLILSYLTADFKVIT</sequence>
<dbReference type="PANTHER" id="PTHR43723">
    <property type="entry name" value="COBALT TRANSPORT PROTEIN CBIQ"/>
    <property type="match status" value="1"/>
</dbReference>
<name>A0A832ZXS2_9EURY</name>
<proteinExistence type="predicted"/>
<keyword evidence="3 6" id="KW-0812">Transmembrane</keyword>
<comment type="caution">
    <text evidence="7">The sequence shown here is derived from an EMBL/GenBank/DDBJ whole genome shotgun (WGS) entry which is preliminary data.</text>
</comment>
<evidence type="ECO:0000256" key="3">
    <source>
        <dbReference type="ARBA" id="ARBA00022692"/>
    </source>
</evidence>
<evidence type="ECO:0000256" key="6">
    <source>
        <dbReference type="SAM" id="Phobius"/>
    </source>
</evidence>
<feature type="transmembrane region" description="Helical" evidence="6">
    <location>
        <begin position="64"/>
        <end position="87"/>
    </location>
</feature>
<evidence type="ECO:0000256" key="2">
    <source>
        <dbReference type="ARBA" id="ARBA00022475"/>
    </source>
</evidence>
<comment type="subcellular location">
    <subcellularLocation>
        <location evidence="1">Cell membrane</location>
        <topology evidence="1">Multi-pass membrane protein</topology>
    </subcellularLocation>
</comment>
<dbReference type="InterPro" id="IPR003339">
    <property type="entry name" value="ABC/ECF_trnsptr_transmembrane"/>
</dbReference>
<keyword evidence="2" id="KW-1003">Cell membrane</keyword>
<evidence type="ECO:0000313" key="8">
    <source>
        <dbReference type="Proteomes" id="UP000623215"/>
    </source>
</evidence>
<feature type="transmembrane region" description="Helical" evidence="6">
    <location>
        <begin position="146"/>
        <end position="167"/>
    </location>
</feature>
<dbReference type="Pfam" id="PF02361">
    <property type="entry name" value="CbiQ"/>
    <property type="match status" value="1"/>
</dbReference>
<dbReference type="EMBL" id="DQVW01000023">
    <property type="protein sequence ID" value="HIQ32142.1"/>
    <property type="molecule type" value="Genomic_DNA"/>
</dbReference>
<dbReference type="AlphaFoldDB" id="A0A832ZXS2"/>
<accession>A0A832ZXS2</accession>
<evidence type="ECO:0000256" key="4">
    <source>
        <dbReference type="ARBA" id="ARBA00022989"/>
    </source>
</evidence>
<dbReference type="GO" id="GO:0006824">
    <property type="term" value="P:cobalt ion transport"/>
    <property type="evidence" value="ECO:0007669"/>
    <property type="project" value="InterPro"/>
</dbReference>
<feature type="transmembrane region" description="Helical" evidence="6">
    <location>
        <begin position="108"/>
        <end position="134"/>
    </location>
</feature>
<dbReference type="GO" id="GO:0043190">
    <property type="term" value="C:ATP-binding cassette (ABC) transporter complex"/>
    <property type="evidence" value="ECO:0007669"/>
    <property type="project" value="InterPro"/>
</dbReference>
<organism evidence="7 8">
    <name type="scientific">Methanothermococcus okinawensis</name>
    <dbReference type="NCBI Taxonomy" id="155863"/>
    <lineage>
        <taxon>Archaea</taxon>
        <taxon>Methanobacteriati</taxon>
        <taxon>Methanobacteriota</taxon>
        <taxon>Methanomada group</taxon>
        <taxon>Methanococci</taxon>
        <taxon>Methanococcales</taxon>
        <taxon>Methanococcaceae</taxon>
        <taxon>Methanothermococcus</taxon>
    </lineage>
</organism>
<evidence type="ECO:0000313" key="7">
    <source>
        <dbReference type="EMBL" id="HIQ32142.1"/>
    </source>
</evidence>
<evidence type="ECO:0000256" key="1">
    <source>
        <dbReference type="ARBA" id="ARBA00004651"/>
    </source>
</evidence>
<gene>
    <name evidence="7" type="primary">cbiQ</name>
    <name evidence="7" type="ORF">EYH55_01495</name>
</gene>
<dbReference type="CDD" id="cd16914">
    <property type="entry name" value="EcfT"/>
    <property type="match status" value="1"/>
</dbReference>
<dbReference type="InterPro" id="IPR052770">
    <property type="entry name" value="Cobalt_transport_CbiQ"/>
</dbReference>
<reference evidence="7" key="1">
    <citation type="journal article" date="2020" name="ISME J.">
        <title>Gammaproteobacteria mediating utilization of methyl-, sulfur- and petroleum organic compounds in deep ocean hydrothermal plumes.</title>
        <authorList>
            <person name="Zhou Z."/>
            <person name="Liu Y."/>
            <person name="Pan J."/>
            <person name="Cron B.R."/>
            <person name="Toner B.M."/>
            <person name="Anantharaman K."/>
            <person name="Breier J.A."/>
            <person name="Dick G.J."/>
            <person name="Li M."/>
        </authorList>
    </citation>
    <scope>NUCLEOTIDE SEQUENCE</scope>
    <source>
        <strain evidence="7">SZUA-1534</strain>
    </source>
</reference>
<evidence type="ECO:0000256" key="5">
    <source>
        <dbReference type="ARBA" id="ARBA00023136"/>
    </source>
</evidence>
<dbReference type="NCBIfam" id="TIGR02454">
    <property type="entry name" value="ECF_T_CbiQ"/>
    <property type="match status" value="1"/>
</dbReference>
<dbReference type="InterPro" id="IPR012809">
    <property type="entry name" value="ECF_CbiQ"/>
</dbReference>
<feature type="transmembrane region" description="Helical" evidence="6">
    <location>
        <begin position="237"/>
        <end position="256"/>
    </location>
</feature>